<dbReference type="EMBL" id="AAYI02000003">
    <property type="protein sequence ID" value="EDN81751.1"/>
    <property type="molecule type" value="Genomic_DNA"/>
</dbReference>
<proteinExistence type="predicted"/>
<organism evidence="1 2">
    <name type="scientific">Schaalia dentiphila ATCC 17982</name>
    <dbReference type="NCBI Taxonomy" id="411466"/>
    <lineage>
        <taxon>Bacteria</taxon>
        <taxon>Bacillati</taxon>
        <taxon>Actinomycetota</taxon>
        <taxon>Actinomycetes</taxon>
        <taxon>Actinomycetales</taxon>
        <taxon>Actinomycetaceae</taxon>
        <taxon>Schaalia</taxon>
        <taxon>Schaalia dentiphila</taxon>
    </lineage>
</organism>
<reference evidence="1" key="2">
    <citation type="submission" date="2015-05" db="EMBL/GenBank/DDBJ databases">
        <title>Draft genome sequence of Actinomyces odontolyticus (ATCC 17982).</title>
        <authorList>
            <person name="Sudarsanam P."/>
            <person name="Ley R."/>
            <person name="Guruge J."/>
            <person name="Turnbaugh P.J."/>
            <person name="Mahowald M."/>
            <person name="Liep D."/>
            <person name="Gordon J."/>
        </authorList>
    </citation>
    <scope>NUCLEOTIDE SEQUENCE</scope>
    <source>
        <strain evidence="1">ATCC 17982</strain>
    </source>
</reference>
<protein>
    <submittedName>
        <fullName evidence="1">Uncharacterized protein</fullName>
    </submittedName>
</protein>
<keyword evidence="2" id="KW-1185">Reference proteome</keyword>
<sequence length="34" mass="3912">MTHNYVIWRFIPCHARLPLQRIPGLVHTKSAPAS</sequence>
<dbReference type="Proteomes" id="UP000003553">
    <property type="component" value="Unassembled WGS sequence"/>
</dbReference>
<evidence type="ECO:0000313" key="1">
    <source>
        <dbReference type="EMBL" id="EDN81751.1"/>
    </source>
</evidence>
<name>A7B8S2_9ACTO</name>
<dbReference type="AlphaFoldDB" id="A7B8S2"/>
<evidence type="ECO:0000313" key="2">
    <source>
        <dbReference type="Proteomes" id="UP000003553"/>
    </source>
</evidence>
<reference evidence="1" key="1">
    <citation type="submission" date="2007-04" db="EMBL/GenBank/DDBJ databases">
        <authorList>
            <person name="Fulton L."/>
            <person name="Clifton S."/>
            <person name="Fulton B."/>
            <person name="Xu J."/>
            <person name="Minx P."/>
            <person name="Pepin K.H."/>
            <person name="Johnson M."/>
            <person name="Thiruvilangam P."/>
            <person name="Bhonagiri V."/>
            <person name="Nash W.E."/>
            <person name="Mardis E.R."/>
            <person name="Wilson R.K."/>
        </authorList>
    </citation>
    <scope>NUCLEOTIDE SEQUENCE [LARGE SCALE GENOMIC DNA]</scope>
    <source>
        <strain evidence="1">ATCC 17982</strain>
    </source>
</reference>
<gene>
    <name evidence="1" type="ORF">ACTODO_00021</name>
</gene>
<accession>A7B8S2</accession>
<comment type="caution">
    <text evidence="1">The sequence shown here is derived from an EMBL/GenBank/DDBJ whole genome shotgun (WGS) entry which is preliminary data.</text>
</comment>
<dbReference type="HOGENOM" id="CLU_3371565_0_0_11"/>